<evidence type="ECO:0000313" key="3">
    <source>
        <dbReference type="EMBL" id="KFR06971.1"/>
    </source>
</evidence>
<dbReference type="SMART" id="SM00239">
    <property type="entry name" value="C2"/>
    <property type="match status" value="1"/>
</dbReference>
<dbReference type="STRING" id="128390.A0A091X064"/>
<dbReference type="Pfam" id="PF00168">
    <property type="entry name" value="C2"/>
    <property type="match status" value="1"/>
</dbReference>
<feature type="non-terminal residue" evidence="3">
    <location>
        <position position="1"/>
    </location>
</feature>
<sequence>DSLLLTFEEDDPPEPLELAVKEVISVVKSAQEKVVSCNVVGDSVKFVVTVSDTSPAAAEGQSYSVKLSPLHLQLQLYVKDKGEDVKVEWFLINVNETHFEIQPTVQEVTGTCAISETLRDVLKNLFSSVAPSVVLSTRPTDVKEVQNVQNVSLLPQGTSPPKPPRAHELKLLVKNIAVNLTDHSAAGSTNLVCIVQLNDPMQKFSSSVAKNAANPFWKEEFIFELSAKSKALQLQIVEDGKLDSPLSAKVTVPLDLFRKQPSGQQSFALNSRASESSSEPGPGLGSISAEFSFIEPNELKTWQVSSPVPATKIEKDRTVMPCGTVVTTVTAVKTKPRLEGRSSPLSTDSPVKTPVKVKVIEKDFSTQVIHSHGAPVSKTLSSSDTELLVLNGTDPVAEAAIRQLSESAKQKLKSPRKKSTIIISGVSKTSLSQDSEAALMMDYAAAMDSSCKEADPPTVEEAVGKVTSDEKLSLGASEIVPDTDPQQSARKAWGLENGSQQWDTNTLLDQTCEEISGSSLSVSETGSMKKSKGGILKKSAKLFFRRRHHQKDPGMSQSHNDLVYLQQPLSEETRKKGGTLSRILNRKLLSKNKSKNKLNGASAEPY</sequence>
<gene>
    <name evidence="3" type="ORF">Y956_04439</name>
</gene>
<dbReference type="AlphaFoldDB" id="A0A091X064"/>
<feature type="region of interest" description="Disordered" evidence="1">
    <location>
        <begin position="569"/>
        <end position="606"/>
    </location>
</feature>
<organism evidence="3 4">
    <name type="scientific">Nipponia nippon</name>
    <name type="common">Crested ibis</name>
    <name type="synonym">Ibis nippon</name>
    <dbReference type="NCBI Taxonomy" id="128390"/>
    <lineage>
        <taxon>Eukaryota</taxon>
        <taxon>Metazoa</taxon>
        <taxon>Chordata</taxon>
        <taxon>Craniata</taxon>
        <taxon>Vertebrata</taxon>
        <taxon>Euteleostomi</taxon>
        <taxon>Archelosauria</taxon>
        <taxon>Archosauria</taxon>
        <taxon>Dinosauria</taxon>
        <taxon>Saurischia</taxon>
        <taxon>Theropoda</taxon>
        <taxon>Coelurosauria</taxon>
        <taxon>Aves</taxon>
        <taxon>Neognathae</taxon>
        <taxon>Neoaves</taxon>
        <taxon>Aequornithes</taxon>
        <taxon>Pelecaniformes</taxon>
        <taxon>Threskiornithidae</taxon>
        <taxon>Nipponia</taxon>
    </lineage>
</organism>
<dbReference type="eggNOG" id="ENOG502QV5U">
    <property type="taxonomic scope" value="Eukaryota"/>
</dbReference>
<dbReference type="InterPro" id="IPR000008">
    <property type="entry name" value="C2_dom"/>
</dbReference>
<dbReference type="PANTHER" id="PTHR21119">
    <property type="entry name" value="C2 DOMAIN-CONTAINING PROTEIN"/>
    <property type="match status" value="1"/>
</dbReference>
<evidence type="ECO:0000259" key="2">
    <source>
        <dbReference type="PROSITE" id="PS50004"/>
    </source>
</evidence>
<evidence type="ECO:0000256" key="1">
    <source>
        <dbReference type="SAM" id="MobiDB-lite"/>
    </source>
</evidence>
<dbReference type="PROSITE" id="PS50004">
    <property type="entry name" value="C2"/>
    <property type="match status" value="1"/>
</dbReference>
<keyword evidence="4" id="KW-1185">Reference proteome</keyword>
<feature type="domain" description="C2" evidence="2">
    <location>
        <begin position="151"/>
        <end position="267"/>
    </location>
</feature>
<dbReference type="Proteomes" id="UP000053283">
    <property type="component" value="Unassembled WGS sequence"/>
</dbReference>
<accession>A0A091X064</accession>
<dbReference type="Pfam" id="PF18696">
    <property type="entry name" value="SMP_C2CD2L"/>
    <property type="match status" value="1"/>
</dbReference>
<reference evidence="3 4" key="1">
    <citation type="submission" date="2014-04" db="EMBL/GenBank/DDBJ databases">
        <title>Genome evolution of avian class.</title>
        <authorList>
            <person name="Zhang G."/>
            <person name="Li C."/>
        </authorList>
    </citation>
    <scope>NUCLEOTIDE SEQUENCE [LARGE SCALE GENOMIC DNA]</scope>
    <source>
        <strain evidence="3">BGI_Y956</strain>
    </source>
</reference>
<dbReference type="EMBL" id="KL411408">
    <property type="protein sequence ID" value="KFR06971.1"/>
    <property type="molecule type" value="Genomic_DNA"/>
</dbReference>
<dbReference type="InterPro" id="IPR035892">
    <property type="entry name" value="C2_domain_sf"/>
</dbReference>
<proteinExistence type="predicted"/>
<evidence type="ECO:0000313" key="4">
    <source>
        <dbReference type="Proteomes" id="UP000053283"/>
    </source>
</evidence>
<protein>
    <submittedName>
        <fullName evidence="3">C2 domain-containing protein 2</fullName>
    </submittedName>
</protein>
<dbReference type="SUPFAM" id="SSF49562">
    <property type="entry name" value="C2 domain (Calcium/lipid-binding domain, CaLB)"/>
    <property type="match status" value="1"/>
</dbReference>
<feature type="compositionally biased region" description="Basic residues" evidence="1">
    <location>
        <begin position="584"/>
        <end position="596"/>
    </location>
</feature>
<feature type="non-terminal residue" evidence="3">
    <location>
        <position position="606"/>
    </location>
</feature>
<name>A0A091X064_NIPNI</name>
<dbReference type="InterPro" id="IPR040885">
    <property type="entry name" value="SMP_C2CD2L"/>
</dbReference>
<dbReference type="PANTHER" id="PTHR21119:SF7">
    <property type="entry name" value="C2 DOMAIN-CONTAINING PROTEIN 2"/>
    <property type="match status" value="1"/>
</dbReference>
<dbReference type="Gene3D" id="2.60.40.150">
    <property type="entry name" value="C2 domain"/>
    <property type="match status" value="1"/>
</dbReference>
<dbReference type="InterPro" id="IPR039934">
    <property type="entry name" value="C2CD2/C2CD2L"/>
</dbReference>